<protein>
    <submittedName>
        <fullName evidence="6">Putative glycosyltransferase</fullName>
    </submittedName>
</protein>
<evidence type="ECO:0000313" key="6">
    <source>
        <dbReference type="EMBL" id="AHH20542.1"/>
    </source>
</evidence>
<evidence type="ECO:0000256" key="4">
    <source>
        <dbReference type="ARBA" id="ARBA00022679"/>
    </source>
</evidence>
<organism evidence="6 7">
    <name type="scientific">Nocardia nova SH22a</name>
    <dbReference type="NCBI Taxonomy" id="1415166"/>
    <lineage>
        <taxon>Bacteria</taxon>
        <taxon>Bacillati</taxon>
        <taxon>Actinomycetota</taxon>
        <taxon>Actinomycetes</taxon>
        <taxon>Mycobacteriales</taxon>
        <taxon>Nocardiaceae</taxon>
        <taxon>Nocardia</taxon>
    </lineage>
</organism>
<dbReference type="SUPFAM" id="SSF53448">
    <property type="entry name" value="Nucleotide-diphospho-sugar transferases"/>
    <property type="match status" value="1"/>
</dbReference>
<evidence type="ECO:0000256" key="1">
    <source>
        <dbReference type="ARBA" id="ARBA00004776"/>
    </source>
</evidence>
<gene>
    <name evidence="6" type="ORF">NONO_c57640</name>
</gene>
<dbReference type="InterPro" id="IPR023981">
    <property type="entry name" value="MftF"/>
</dbReference>
<sequence length="444" mass="47830">MTTTLRPDARLRVSGDGRVLIGGSPLRMLRLSPAGARQVRAWLDGEPVGAEPAARALARRIFAASIAHPQVAAGHYTRDDVTVVVPVKDNPSGLARLLAATGEVRSRIVVDDGSAEPVAGAVRHESARGPAAARNSGYRSATTELIAFLDSDIVPDPGWLDTVLPLFEDPAVAAVAPRVRTLARGALGRYETHRSSLDMGPEPAVVRPGGRIAYVPTAALVIRRTALAELGGFDETLRYGEDVDLIWRLVAAGRLVRYQPDAVVRHEPRATLRDWLAQRYAYGTSAAELAARHPGQLYCARMPWPTAFRWLAIAAGRPLPAVPTLAEPVRRMNELRAHGLPLSTAAAVIGDREVSAVRQAGDALRRIWWPAALLTRRGRYLLAATYLPVAIDAAVRTRDPRAALLRIADDLAYGCGVWSASLRSRKLEPLLPQLIRNGGTDATG</sequence>
<dbReference type="HOGENOM" id="CLU_028391_0_0_11"/>
<dbReference type="GO" id="GO:0016757">
    <property type="term" value="F:glycosyltransferase activity"/>
    <property type="evidence" value="ECO:0007669"/>
    <property type="project" value="UniProtKB-KW"/>
</dbReference>
<comment type="pathway">
    <text evidence="1">Cell wall biogenesis; cell wall polysaccharide biosynthesis.</text>
</comment>
<dbReference type="KEGG" id="nno:NONO_c57640"/>
<dbReference type="Pfam" id="PF13632">
    <property type="entry name" value="Glyco_trans_2_3"/>
    <property type="match status" value="1"/>
</dbReference>
<dbReference type="EMBL" id="CP006850">
    <property type="protein sequence ID" value="AHH20542.1"/>
    <property type="molecule type" value="Genomic_DNA"/>
</dbReference>
<evidence type="ECO:0000313" key="7">
    <source>
        <dbReference type="Proteomes" id="UP000019150"/>
    </source>
</evidence>
<dbReference type="Gene3D" id="3.90.550.10">
    <property type="entry name" value="Spore Coat Polysaccharide Biosynthesis Protein SpsA, Chain A"/>
    <property type="match status" value="1"/>
</dbReference>
<dbReference type="InterPro" id="IPR029044">
    <property type="entry name" value="Nucleotide-diphossugar_trans"/>
</dbReference>
<reference evidence="6 7" key="1">
    <citation type="journal article" date="2014" name="Appl. Environ. Microbiol.">
        <title>Insights into the Microbial Degradation of Rubber and Gutta-Percha by Analysis of the Complete Genome of Nocardia nova SH22a.</title>
        <authorList>
            <person name="Luo Q."/>
            <person name="Hiessl S."/>
            <person name="Poehlein A."/>
            <person name="Daniel R."/>
            <person name="Steinbuchel A."/>
        </authorList>
    </citation>
    <scope>NUCLEOTIDE SEQUENCE [LARGE SCALE GENOMIC DNA]</scope>
    <source>
        <strain evidence="6">SH22a</strain>
    </source>
</reference>
<dbReference type="PANTHER" id="PTHR43179:SF12">
    <property type="entry name" value="GALACTOFURANOSYLTRANSFERASE GLFT2"/>
    <property type="match status" value="1"/>
</dbReference>
<dbReference type="NCBIfam" id="TIGR03965">
    <property type="entry name" value="mycofact_glyco"/>
    <property type="match status" value="1"/>
</dbReference>
<accession>W5TMQ1</accession>
<dbReference type="InterPro" id="IPR001173">
    <property type="entry name" value="Glyco_trans_2-like"/>
</dbReference>
<feature type="domain" description="Glycosyltransferase 2-like" evidence="5">
    <location>
        <begin position="146"/>
        <end position="313"/>
    </location>
</feature>
<evidence type="ECO:0000256" key="3">
    <source>
        <dbReference type="ARBA" id="ARBA00022676"/>
    </source>
</evidence>
<keyword evidence="3" id="KW-0328">Glycosyltransferase</keyword>
<dbReference type="PATRIC" id="fig|1415166.3.peg.5939"/>
<dbReference type="eggNOG" id="COG1215">
    <property type="taxonomic scope" value="Bacteria"/>
</dbReference>
<keyword evidence="7" id="KW-1185">Reference proteome</keyword>
<dbReference type="STRING" id="1415166.NONO_c57640"/>
<dbReference type="AlphaFoldDB" id="W5TMQ1"/>
<proteinExistence type="inferred from homology"/>
<dbReference type="RefSeq" id="WP_025351900.1">
    <property type="nucleotide sequence ID" value="NZ_CP006850.1"/>
</dbReference>
<keyword evidence="4 6" id="KW-0808">Transferase</keyword>
<dbReference type="PANTHER" id="PTHR43179">
    <property type="entry name" value="RHAMNOSYLTRANSFERASE WBBL"/>
    <property type="match status" value="1"/>
</dbReference>
<comment type="similarity">
    <text evidence="2">Belongs to the glycosyltransferase 2 family.</text>
</comment>
<dbReference type="Proteomes" id="UP000019150">
    <property type="component" value="Chromosome"/>
</dbReference>
<name>W5TMQ1_9NOCA</name>
<evidence type="ECO:0000256" key="2">
    <source>
        <dbReference type="ARBA" id="ARBA00006739"/>
    </source>
</evidence>
<evidence type="ECO:0000259" key="5">
    <source>
        <dbReference type="Pfam" id="PF13632"/>
    </source>
</evidence>